<evidence type="ECO:0000313" key="2">
    <source>
        <dbReference type="EMBL" id="MBT9317122.1"/>
    </source>
</evidence>
<dbReference type="AlphaFoldDB" id="A0A947DHB0"/>
<keyword evidence="1" id="KW-0812">Transmembrane</keyword>
<comment type="caution">
    <text evidence="2">The sequence shown here is derived from an EMBL/GenBank/DDBJ whole genome shotgun (WGS) entry which is preliminary data.</text>
</comment>
<accession>A0A947DHB0</accession>
<dbReference type="EMBL" id="JADOES010000038">
    <property type="protein sequence ID" value="MBT9317122.1"/>
    <property type="molecule type" value="Genomic_DNA"/>
</dbReference>
<dbReference type="RefSeq" id="WP_215610186.1">
    <property type="nucleotide sequence ID" value="NZ_JADOES010000038.1"/>
</dbReference>
<dbReference type="PANTHER" id="PTHR37826">
    <property type="entry name" value="FLOTILLIN BAND_7_5 DOMAIN PROTEIN"/>
    <property type="match status" value="1"/>
</dbReference>
<evidence type="ECO:0000256" key="1">
    <source>
        <dbReference type="SAM" id="Phobius"/>
    </source>
</evidence>
<reference evidence="2" key="1">
    <citation type="submission" date="2020-11" db="EMBL/GenBank/DDBJ databases">
        <authorList>
            <person name="Konstantinou D."/>
            <person name="Gkelis S."/>
            <person name="Popin R."/>
            <person name="Fewer D."/>
            <person name="Sivonen K."/>
        </authorList>
    </citation>
    <scope>NUCLEOTIDE SEQUENCE</scope>
    <source>
        <strain evidence="2">TAU-MAC 1115</strain>
    </source>
</reference>
<dbReference type="Gene3D" id="2.20.28.30">
    <property type="entry name" value="RNA polymerase ii, chain L"/>
    <property type="match status" value="1"/>
</dbReference>
<evidence type="ECO:0000313" key="3">
    <source>
        <dbReference type="Proteomes" id="UP000717364"/>
    </source>
</evidence>
<name>A0A947DHB0_9CYAN</name>
<sequence>MEPTTSVNQYQCPGCKADMAFDPDLGQLKCPYCGHAEAMPEVTSTKLRATLQEHDLAAFIHTNRTQIAQLATTAQEVNCPGCHATIAFEPPDVAGKCPFCATSIVTQDAKPTDPTLAPSGLVPFQVGQKAALRNLREWLAFRWDLKDLKAMFLPGQLKQLAQQQLLLGVYLPFWTYDAQTQSHYSGERGTHYYTTRQTKDGTKRVRKTRWRKTSGHVSRFFDDVLVPATRALDSKKLHQLWPNLPVSQLKPYSAEYLAGFQAQRYEILVKEGYEQAKGIMANTIRSDVRSDIGGDEQRVHSVSTDYSQETFKHILLPVWMSTYRYGGRTYQVLINAQTGKVMGERPVAKWKVALAIAIATILVLIIILAANG</sequence>
<keyword evidence="2" id="KW-0547">Nucleotide-binding</keyword>
<feature type="transmembrane region" description="Helical" evidence="1">
    <location>
        <begin position="352"/>
        <end position="370"/>
    </location>
</feature>
<protein>
    <submittedName>
        <fullName evidence="2">Primosomal protein N' (Replication factor Y) -superfamily II helicase</fullName>
    </submittedName>
</protein>
<keyword evidence="2" id="KW-0378">Hydrolase</keyword>
<gene>
    <name evidence="2" type="ORF">IXB50_16990</name>
</gene>
<reference evidence="2" key="2">
    <citation type="journal article" date="2021" name="Mar. Drugs">
        <title>Genome Reduction and Secondary Metabolism of the Marine Sponge-Associated Cyanobacterium Leptothoe.</title>
        <authorList>
            <person name="Konstantinou D."/>
            <person name="Popin R.V."/>
            <person name="Fewer D.P."/>
            <person name="Sivonen K."/>
            <person name="Gkelis S."/>
        </authorList>
    </citation>
    <scope>NUCLEOTIDE SEQUENCE</scope>
    <source>
        <strain evidence="2">TAU-MAC 1115</strain>
    </source>
</reference>
<keyword evidence="2" id="KW-0067">ATP-binding</keyword>
<proteinExistence type="predicted"/>
<dbReference type="PANTHER" id="PTHR37826:SF3">
    <property type="entry name" value="J DOMAIN-CONTAINING PROTEIN"/>
    <property type="match status" value="1"/>
</dbReference>
<keyword evidence="1" id="KW-1133">Transmembrane helix</keyword>
<dbReference type="GO" id="GO:0004386">
    <property type="term" value="F:helicase activity"/>
    <property type="evidence" value="ECO:0007669"/>
    <property type="project" value="UniProtKB-KW"/>
</dbReference>
<organism evidence="2 3">
    <name type="scientific">Leptothoe spongobia TAU-MAC 1115</name>
    <dbReference type="NCBI Taxonomy" id="1967444"/>
    <lineage>
        <taxon>Bacteria</taxon>
        <taxon>Bacillati</taxon>
        <taxon>Cyanobacteriota</taxon>
        <taxon>Cyanophyceae</taxon>
        <taxon>Nodosilineales</taxon>
        <taxon>Cymatolegaceae</taxon>
        <taxon>Leptothoe</taxon>
        <taxon>Leptothoe spongobia</taxon>
    </lineage>
</organism>
<keyword evidence="1" id="KW-0472">Membrane</keyword>
<dbReference type="Proteomes" id="UP000717364">
    <property type="component" value="Unassembled WGS sequence"/>
</dbReference>
<keyword evidence="2" id="KW-0347">Helicase</keyword>
<keyword evidence="3" id="KW-1185">Reference proteome</keyword>